<dbReference type="AlphaFoldDB" id="A0A0D8JAP8"/>
<dbReference type="SUPFAM" id="SSF56935">
    <property type="entry name" value="Porins"/>
    <property type="match status" value="1"/>
</dbReference>
<gene>
    <name evidence="1" type="ORF">LH29_10795</name>
</gene>
<dbReference type="RefSeq" id="WP_045029336.1">
    <property type="nucleotide sequence ID" value="NZ_JRHC01000002.1"/>
</dbReference>
<proteinExistence type="predicted"/>
<evidence type="ECO:0008006" key="3">
    <source>
        <dbReference type="Google" id="ProtNLM"/>
    </source>
</evidence>
<name>A0A0D8JAP8_9BACT</name>
<organism evidence="1 2">
    <name type="scientific">Draconibacterium sediminis</name>
    <dbReference type="NCBI Taxonomy" id="1544798"/>
    <lineage>
        <taxon>Bacteria</taxon>
        <taxon>Pseudomonadati</taxon>
        <taxon>Bacteroidota</taxon>
        <taxon>Bacteroidia</taxon>
        <taxon>Marinilabiliales</taxon>
        <taxon>Prolixibacteraceae</taxon>
        <taxon>Draconibacterium</taxon>
    </lineage>
</organism>
<protein>
    <recommendedName>
        <fullName evidence="3">Porin</fullName>
    </recommendedName>
</protein>
<dbReference type="Proteomes" id="UP000032544">
    <property type="component" value="Unassembled WGS sequence"/>
</dbReference>
<sequence>MKKYLVILIIGAFFSPQKTKAQNKVDIGFWTQAWYQHVENGKGDNGLNDFMLRRVYLAVKGQPTEYLSFFTHIAVDRFGQDGLDNPSMGLGSGLTFRDLWITLDMDESFKIQAGRMYVPLTRNYGTTSTKSLLTTDLSFMQGGIRGVIFYTSKVGRDDGITLWGNPFDGLFQYRLMISEGIESIANPDDNLRYVGRAVLNLLEPETGWFNQGTYLGKKRVLSIGAAFDLQSNLTLNSEPGQDNFIWTLDAFFDHPVANGAVTAESAYISLKNSTQANSFVQLSASDDADFFYIQAGYYFNSPVAVGNIQPYFRYETVSIKQKENTGIFSGGLNYYLKGHNAKASLDYTIINYPEADAQGIFTVQLAVGI</sequence>
<reference evidence="1 2" key="1">
    <citation type="submission" date="2014-09" db="EMBL/GenBank/DDBJ databases">
        <title>Draft Genome Sequence of Draconibacterium sp. JN14CK-3.</title>
        <authorList>
            <person name="Dong C."/>
            <person name="Lai Q."/>
            <person name="Shao Z."/>
        </authorList>
    </citation>
    <scope>NUCLEOTIDE SEQUENCE [LARGE SCALE GENOMIC DNA]</scope>
    <source>
        <strain evidence="1 2">JN14CK-3</strain>
    </source>
</reference>
<dbReference type="InterPro" id="IPR010870">
    <property type="entry name" value="Porin_O/P"/>
</dbReference>
<dbReference type="EMBL" id="JRHC01000002">
    <property type="protein sequence ID" value="KJF43601.1"/>
    <property type="molecule type" value="Genomic_DNA"/>
</dbReference>
<evidence type="ECO:0000313" key="1">
    <source>
        <dbReference type="EMBL" id="KJF43601.1"/>
    </source>
</evidence>
<keyword evidence="2" id="KW-1185">Reference proteome</keyword>
<evidence type="ECO:0000313" key="2">
    <source>
        <dbReference type="Proteomes" id="UP000032544"/>
    </source>
</evidence>
<dbReference type="Gene3D" id="2.40.160.10">
    <property type="entry name" value="Porin"/>
    <property type="match status" value="1"/>
</dbReference>
<comment type="caution">
    <text evidence="1">The sequence shown here is derived from an EMBL/GenBank/DDBJ whole genome shotgun (WGS) entry which is preliminary data.</text>
</comment>
<dbReference type="Pfam" id="PF07396">
    <property type="entry name" value="Porin_O_P"/>
    <property type="match status" value="1"/>
</dbReference>
<dbReference type="InterPro" id="IPR023614">
    <property type="entry name" value="Porin_dom_sf"/>
</dbReference>
<accession>A0A0D8JAP8</accession>
<dbReference type="OrthoDB" id="9771991at2"/>